<proteinExistence type="predicted"/>
<reference evidence="1 2" key="1">
    <citation type="submission" date="2018-01" db="EMBL/GenBank/DDBJ databases">
        <authorList>
            <person name="Gaut B.S."/>
            <person name="Morton B.R."/>
            <person name="Clegg M.T."/>
            <person name="Duvall M.R."/>
        </authorList>
    </citation>
    <scope>NUCLEOTIDE SEQUENCE [LARGE SCALE GENOMIC DNA]</scope>
    <source>
        <strain evidence="1">GP69</strain>
    </source>
</reference>
<dbReference type="SUPFAM" id="SSF81901">
    <property type="entry name" value="HCP-like"/>
    <property type="match status" value="1"/>
</dbReference>
<organism evidence="1 2">
    <name type="scientific">Acetatifactor muris</name>
    <dbReference type="NCBI Taxonomy" id="879566"/>
    <lineage>
        <taxon>Bacteria</taxon>
        <taxon>Bacillati</taxon>
        <taxon>Bacillota</taxon>
        <taxon>Clostridia</taxon>
        <taxon>Lachnospirales</taxon>
        <taxon>Lachnospiraceae</taxon>
        <taxon>Acetatifactor</taxon>
    </lineage>
</organism>
<name>A0A2K4ZN71_9FIRM</name>
<dbReference type="OrthoDB" id="7056571at2"/>
<dbReference type="Pfam" id="PF08238">
    <property type="entry name" value="Sel1"/>
    <property type="match status" value="7"/>
</dbReference>
<dbReference type="PANTHER" id="PTHR11102:SF160">
    <property type="entry name" value="ERAD-ASSOCIATED E3 UBIQUITIN-PROTEIN LIGASE COMPONENT HRD3"/>
    <property type="match status" value="1"/>
</dbReference>
<dbReference type="InterPro" id="IPR011990">
    <property type="entry name" value="TPR-like_helical_dom_sf"/>
</dbReference>
<dbReference type="GO" id="GO:0008800">
    <property type="term" value="F:beta-lactamase activity"/>
    <property type="evidence" value="ECO:0007669"/>
    <property type="project" value="UniProtKB-EC"/>
</dbReference>
<keyword evidence="1" id="KW-0378">Hydrolase</keyword>
<dbReference type="AlphaFoldDB" id="A0A2K4ZN71"/>
<evidence type="ECO:0000313" key="2">
    <source>
        <dbReference type="Proteomes" id="UP000236311"/>
    </source>
</evidence>
<dbReference type="InterPro" id="IPR050767">
    <property type="entry name" value="Sel1_AlgK"/>
</dbReference>
<evidence type="ECO:0000313" key="1">
    <source>
        <dbReference type="EMBL" id="SOY31929.1"/>
    </source>
</evidence>
<protein>
    <submittedName>
        <fullName evidence="1">Beta-lactamase HcpA</fullName>
        <ecNumber evidence="1">3.5.2.6</ecNumber>
    </submittedName>
</protein>
<gene>
    <name evidence="1" type="primary">hcpA_2</name>
    <name evidence="1" type="ORF">AMURIS_04678</name>
</gene>
<dbReference type="InterPro" id="IPR006597">
    <property type="entry name" value="Sel1-like"/>
</dbReference>
<dbReference type="EMBL" id="OFSM01000034">
    <property type="protein sequence ID" value="SOY31929.1"/>
    <property type="molecule type" value="Genomic_DNA"/>
</dbReference>
<dbReference type="Proteomes" id="UP000236311">
    <property type="component" value="Unassembled WGS sequence"/>
</dbReference>
<dbReference type="EC" id="3.5.2.6" evidence="1"/>
<keyword evidence="2" id="KW-1185">Reference proteome</keyword>
<dbReference type="PANTHER" id="PTHR11102">
    <property type="entry name" value="SEL-1-LIKE PROTEIN"/>
    <property type="match status" value="1"/>
</dbReference>
<dbReference type="RefSeq" id="WP_103241903.1">
    <property type="nucleotide sequence ID" value="NZ_JANJZD010000036.1"/>
</dbReference>
<dbReference type="SMART" id="SM00671">
    <property type="entry name" value="SEL1"/>
    <property type="match status" value="5"/>
</dbReference>
<dbReference type="Gene3D" id="1.25.40.10">
    <property type="entry name" value="Tetratricopeptide repeat domain"/>
    <property type="match status" value="2"/>
</dbReference>
<accession>A0A2K4ZN71</accession>
<sequence>MSRQLSSEVKQALQDIYYNERTGRGRAAFALLERASAEGDGDASCVLARCLCGYQYVWKGHGFPEDDDRAVELLHKSVEQGSALGVLVALRTGELPPEVEKKMPFASLEEAFEEALELAESGDAFSQYVVANSYFWWDFLRIQNRDRSSFPDQASYKAYLKENISKCEDWFWKAFRGGVYFAANNLNRYYTQGDEDIIAPRPEKARDLWKTGAEYGHPIHQAIYAEELEEAGRKEEALHWFKEAAEGGNPGSWTDVGRCYYEGIGAEKDEAYAVKCFEKDIPGGNVRAYNLLGKAYFYGKGVPQDYVKAYELMSFAHDGGSNWGVFYLAKLSFYGWGTRQDYSQALRFLNEMNWNYWEADYLRGMIYGQGLGVAVDIPKAIACLQKAGDHPEVKEELRHYKKSFFGKWSRR</sequence>